<comment type="caution">
    <text evidence="14">The sequence shown here is derived from an EMBL/GenBank/DDBJ whole genome shotgun (WGS) entry which is preliminary data.</text>
</comment>
<evidence type="ECO:0000256" key="11">
    <source>
        <dbReference type="PIRSR" id="PIRSR610972-2"/>
    </source>
</evidence>
<dbReference type="SUPFAM" id="SSF56784">
    <property type="entry name" value="HAD-like"/>
    <property type="match status" value="1"/>
</dbReference>
<feature type="binding site" evidence="11">
    <location>
        <position position="57"/>
    </location>
    <ligand>
        <name>substrate</name>
    </ligand>
</feature>
<feature type="site" description="Important for catalytic activity and assists the phosphoryl transfer reaction to Asp8 by balancing charge and orienting the reacting groups" evidence="13">
    <location>
        <position position="150"/>
    </location>
</feature>
<dbReference type="Gene3D" id="3.40.50.1000">
    <property type="entry name" value="HAD superfamily/HAD-like"/>
    <property type="match status" value="1"/>
</dbReference>
<keyword evidence="4 12" id="KW-0460">Magnesium</keyword>
<feature type="binding site" evidence="12">
    <location>
        <position position="175"/>
    </location>
    <ligand>
        <name>Mg(2+)</name>
        <dbReference type="ChEBI" id="CHEBI:18420"/>
    </ligand>
</feature>
<dbReference type="InterPro" id="IPR051600">
    <property type="entry name" value="Beta-PGM-like"/>
</dbReference>
<feature type="binding site" evidence="11">
    <location>
        <position position="30"/>
    </location>
    <ligand>
        <name>substrate</name>
    </ligand>
</feature>
<feature type="binding site" evidence="11">
    <location>
        <position position="150"/>
    </location>
    <ligand>
        <name>substrate</name>
    </ligand>
</feature>
<dbReference type="GO" id="GO:0000287">
    <property type="term" value="F:magnesium ion binding"/>
    <property type="evidence" value="ECO:0007669"/>
    <property type="project" value="InterPro"/>
</dbReference>
<feature type="binding site" evidence="11">
    <location>
        <begin position="119"/>
        <end position="123"/>
    </location>
    <ligand>
        <name>substrate</name>
    </ligand>
</feature>
<dbReference type="RefSeq" id="WP_154371498.1">
    <property type="nucleotide sequence ID" value="NZ_WKJJ01000002.1"/>
</dbReference>
<keyword evidence="15" id="KW-1185">Reference proteome</keyword>
<evidence type="ECO:0000256" key="9">
    <source>
        <dbReference type="ARBA" id="ARBA00044991"/>
    </source>
</evidence>
<comment type="cofactor">
    <cofactor evidence="12">
        <name>Mg(2+)</name>
        <dbReference type="ChEBI" id="CHEBI:18420"/>
    </cofactor>
    <text evidence="12">Binds 2 magnesium ions per subunit.</text>
</comment>
<name>A0A7X2IJB6_9BURK</name>
<dbReference type="InterPro" id="IPR010976">
    <property type="entry name" value="B-phosphoglucomutase_hydrolase"/>
</dbReference>
<dbReference type="PANTHER" id="PTHR46193:SF18">
    <property type="entry name" value="HEXITOL PHOSPHATASE B"/>
    <property type="match status" value="1"/>
</dbReference>
<dbReference type="SFLD" id="SFLDF00046">
    <property type="entry name" value="beta-phosphoglucomutase"/>
    <property type="match status" value="1"/>
</dbReference>
<evidence type="ECO:0000256" key="2">
    <source>
        <dbReference type="ARBA" id="ARBA00022553"/>
    </source>
</evidence>
<dbReference type="Pfam" id="PF00702">
    <property type="entry name" value="Hydrolase"/>
    <property type="match status" value="1"/>
</dbReference>
<evidence type="ECO:0000256" key="3">
    <source>
        <dbReference type="ARBA" id="ARBA00022723"/>
    </source>
</evidence>
<dbReference type="NCBIfam" id="TIGR01990">
    <property type="entry name" value="bPGM"/>
    <property type="match status" value="1"/>
</dbReference>
<evidence type="ECO:0000256" key="7">
    <source>
        <dbReference type="ARBA" id="ARBA00044926"/>
    </source>
</evidence>
<dbReference type="NCBIfam" id="TIGR02009">
    <property type="entry name" value="PGMB-YQAB-SF"/>
    <property type="match status" value="1"/>
</dbReference>
<dbReference type="InterPro" id="IPR006439">
    <property type="entry name" value="HAD-SF_hydro_IA"/>
</dbReference>
<feature type="binding site" evidence="12">
    <location>
        <position position="16"/>
    </location>
    <ligand>
        <name>Mg(2+)</name>
        <dbReference type="ChEBI" id="CHEBI:18420"/>
    </ligand>
</feature>
<dbReference type="CDD" id="cd02598">
    <property type="entry name" value="HAD_BPGM"/>
    <property type="match status" value="1"/>
</dbReference>
<dbReference type="SFLD" id="SFLDS00003">
    <property type="entry name" value="Haloacid_Dehalogenase"/>
    <property type="match status" value="1"/>
</dbReference>
<keyword evidence="2" id="KW-0597">Phosphoprotein</keyword>
<dbReference type="InterPro" id="IPR023214">
    <property type="entry name" value="HAD_sf"/>
</dbReference>
<keyword evidence="6" id="KW-0119">Carbohydrate metabolism</keyword>
<evidence type="ECO:0000256" key="8">
    <source>
        <dbReference type="ARBA" id="ARBA00044968"/>
    </source>
</evidence>
<protein>
    <recommendedName>
        <fullName evidence="9">Beta-phosphoglucomutase</fullName>
        <ecNumber evidence="8">5.4.2.6</ecNumber>
    </recommendedName>
</protein>
<dbReference type="EMBL" id="WKJJ01000002">
    <property type="protein sequence ID" value="MRV71044.1"/>
    <property type="molecule type" value="Genomic_DNA"/>
</dbReference>
<dbReference type="AlphaFoldDB" id="A0A7X2IJB6"/>
<feature type="active site" description="Proton donor/acceptor" evidence="10">
    <location>
        <position position="16"/>
    </location>
</feature>
<comment type="catalytic activity">
    <reaction evidence="7">
        <text>beta-D-glucose 1-phosphate = beta-D-glucose 6-phosphate</text>
        <dbReference type="Rhea" id="RHEA:20113"/>
        <dbReference type="ChEBI" id="CHEBI:57684"/>
        <dbReference type="ChEBI" id="CHEBI:58247"/>
        <dbReference type="EC" id="5.4.2.6"/>
    </reaction>
</comment>
<dbReference type="EC" id="5.4.2.6" evidence="8"/>
<dbReference type="Proteomes" id="UP000446768">
    <property type="component" value="Unassembled WGS sequence"/>
</dbReference>
<feature type="binding site" evidence="11">
    <location>
        <begin position="14"/>
        <end position="16"/>
    </location>
    <ligand>
        <name>substrate</name>
    </ligand>
</feature>
<feature type="binding site" evidence="11">
    <location>
        <position position="81"/>
    </location>
    <ligand>
        <name>substrate</name>
    </ligand>
</feature>
<feature type="active site" description="Nucleophile" evidence="10">
    <location>
        <position position="14"/>
    </location>
</feature>
<dbReference type="GO" id="GO:0005975">
    <property type="term" value="P:carbohydrate metabolic process"/>
    <property type="evidence" value="ECO:0007669"/>
    <property type="project" value="InterPro"/>
</dbReference>
<evidence type="ECO:0000256" key="10">
    <source>
        <dbReference type="PIRSR" id="PIRSR610972-1"/>
    </source>
</evidence>
<evidence type="ECO:0000256" key="4">
    <source>
        <dbReference type="ARBA" id="ARBA00022842"/>
    </source>
</evidence>
<feature type="binding site" evidence="12">
    <location>
        <position position="174"/>
    </location>
    <ligand>
        <name>Mg(2+)</name>
        <dbReference type="ChEBI" id="CHEBI:18420"/>
    </ligand>
</feature>
<dbReference type="InterPro" id="IPR023198">
    <property type="entry name" value="PGP-like_dom2"/>
</dbReference>
<dbReference type="SFLD" id="SFLDG01129">
    <property type="entry name" value="C1.5:_HAD__Beta-PGM__Phosphata"/>
    <property type="match status" value="1"/>
</dbReference>
<proteinExistence type="inferred from homology"/>
<accession>A0A7X2IJB6</accession>
<dbReference type="InterPro" id="IPR036412">
    <property type="entry name" value="HAD-like_sf"/>
</dbReference>
<evidence type="ECO:0000256" key="1">
    <source>
        <dbReference type="ARBA" id="ARBA00006171"/>
    </source>
</evidence>
<dbReference type="GO" id="GO:0008801">
    <property type="term" value="F:beta-phosphoglucomutase activity"/>
    <property type="evidence" value="ECO:0007669"/>
    <property type="project" value="UniProtKB-EC"/>
</dbReference>
<evidence type="ECO:0000256" key="13">
    <source>
        <dbReference type="PIRSR" id="PIRSR610972-4"/>
    </source>
</evidence>
<evidence type="ECO:0000256" key="12">
    <source>
        <dbReference type="PIRSR" id="PIRSR610972-3"/>
    </source>
</evidence>
<dbReference type="InterPro" id="IPR010972">
    <property type="entry name" value="Beta-PGM"/>
</dbReference>
<evidence type="ECO:0000313" key="15">
    <source>
        <dbReference type="Proteomes" id="UP000446768"/>
    </source>
</evidence>
<dbReference type="PANTHER" id="PTHR46193">
    <property type="entry name" value="6-PHOSPHOGLUCONATE PHOSPHATASE"/>
    <property type="match status" value="1"/>
</dbReference>
<sequence length="217" mass="23340">MNTPHEKYDAVIFDLDGVITDTARYHYLAWMRLASTQGVHFDEEFNEQLKGIDRMGSLERILMAATRQYSLAEKLALAEEKNAQYVALIANMTPDDLLPGAVRALDSCRAAGMKVGLASVSKNAFTVLDKLGIADKFDYVVDAAKLARGKPDPEIFLNAASVLDVAPSRCLGVEDAVAGVASIKAAGMTAVGIGDPAVLAQADFVIPALTRFDLNDY</sequence>
<organism evidence="14 15">
    <name type="scientific">Pseudoduganella rivuli</name>
    <dbReference type="NCBI Taxonomy" id="2666085"/>
    <lineage>
        <taxon>Bacteria</taxon>
        <taxon>Pseudomonadati</taxon>
        <taxon>Pseudomonadota</taxon>
        <taxon>Betaproteobacteria</taxon>
        <taxon>Burkholderiales</taxon>
        <taxon>Oxalobacteraceae</taxon>
        <taxon>Telluria group</taxon>
        <taxon>Pseudoduganella</taxon>
    </lineage>
</organism>
<feature type="binding site" evidence="11">
    <location>
        <begin position="49"/>
        <end position="54"/>
    </location>
    <ligand>
        <name>substrate</name>
    </ligand>
</feature>
<evidence type="ECO:0000256" key="5">
    <source>
        <dbReference type="ARBA" id="ARBA00023235"/>
    </source>
</evidence>
<dbReference type="SFLD" id="SFLDG01135">
    <property type="entry name" value="C1.5.6:_HAD__Beta-PGM__Phospha"/>
    <property type="match status" value="1"/>
</dbReference>
<keyword evidence="5 14" id="KW-0413">Isomerase</keyword>
<dbReference type="NCBIfam" id="TIGR01509">
    <property type="entry name" value="HAD-SF-IA-v3"/>
    <property type="match status" value="1"/>
</dbReference>
<evidence type="ECO:0000256" key="6">
    <source>
        <dbReference type="ARBA" id="ARBA00023277"/>
    </source>
</evidence>
<evidence type="ECO:0000313" key="14">
    <source>
        <dbReference type="EMBL" id="MRV71044.1"/>
    </source>
</evidence>
<reference evidence="14 15" key="1">
    <citation type="submission" date="2019-11" db="EMBL/GenBank/DDBJ databases">
        <title>Novel species isolated from a subtropical stream in China.</title>
        <authorList>
            <person name="Lu H."/>
        </authorList>
    </citation>
    <scope>NUCLEOTIDE SEQUENCE [LARGE SCALE GENOMIC DNA]</scope>
    <source>
        <strain evidence="14 15">FT92W</strain>
    </source>
</reference>
<feature type="binding site" evidence="12">
    <location>
        <position position="14"/>
    </location>
    <ligand>
        <name>Mg(2+)</name>
        <dbReference type="ChEBI" id="CHEBI:18420"/>
    </ligand>
</feature>
<feature type="site" description="Important for catalytic activity and assists the phosphoryl transfer reaction to Asp8 by balancing charge and orienting the reacting groups" evidence="13">
    <location>
        <position position="119"/>
    </location>
</feature>
<dbReference type="Gene3D" id="1.10.150.240">
    <property type="entry name" value="Putative phosphatase, domain 2"/>
    <property type="match status" value="1"/>
</dbReference>
<gene>
    <name evidence="14" type="primary">pgmB</name>
    <name evidence="14" type="ORF">GJ700_04840</name>
</gene>
<keyword evidence="3 12" id="KW-0479">Metal-binding</keyword>
<comment type="similarity">
    <text evidence="1">Belongs to the HAD-like hydrolase superfamily. CbbY/CbbZ/Gph/YieH family.</text>
</comment>